<reference evidence="3 4" key="1">
    <citation type="journal article" date="2018" name="PLoS Pathog.">
        <title>Evolution of structural diversity of trichothecenes, a family of toxins produced by plant pathogenic and entomopathogenic fungi.</title>
        <authorList>
            <person name="Proctor R.H."/>
            <person name="McCormick S.P."/>
            <person name="Kim H.S."/>
            <person name="Cardoza R.E."/>
            <person name="Stanley A.M."/>
            <person name="Lindo L."/>
            <person name="Kelly A."/>
            <person name="Brown D.W."/>
            <person name="Lee T."/>
            <person name="Vaughan M.M."/>
            <person name="Alexander N.J."/>
            <person name="Busman M."/>
            <person name="Gutierrez S."/>
        </authorList>
    </citation>
    <scope>NUCLEOTIDE SEQUENCE [LARGE SCALE GENOMIC DNA]</scope>
    <source>
        <strain evidence="3 4">NRRL 13405</strain>
    </source>
</reference>
<dbReference type="InterPro" id="IPR011058">
    <property type="entry name" value="Cyanovirin-N"/>
</dbReference>
<sequence length="233" mass="26439">MHFKLLLTFALGVFAVSPSQPPSSSELTKSIAITDNNGTSHTITNRDWDSNYASFQARAKLESRFKTGGFLDKCKNVRYYLAKPDEKNPKKNGYNFGYKKSPWLVAECPDKKGNFICTWLELGKCLVNRDGELYQGKNGNFQDSCTQCNLRNDRWFNCGCWKKTPKGRIEMKDIDERLKRTSIDLDVAIAAQDGYLYCHGNWGIKDFCSGRPSSNPFSFSCADRNQGQSWCGQ</sequence>
<evidence type="ECO:0000313" key="4">
    <source>
        <dbReference type="Proteomes" id="UP000265631"/>
    </source>
</evidence>
<name>A0A395MWB9_9HYPO</name>
<dbReference type="STRING" id="2594813.A0A395MWB9"/>
<dbReference type="Proteomes" id="UP000265631">
    <property type="component" value="Unassembled WGS sequence"/>
</dbReference>
<protein>
    <recommendedName>
        <fullName evidence="2">Cyanovirin-N domain-containing protein</fullName>
    </recommendedName>
</protein>
<feature type="chain" id="PRO_5017440238" description="Cyanovirin-N domain-containing protein" evidence="1">
    <location>
        <begin position="16"/>
        <end position="233"/>
    </location>
</feature>
<proteinExistence type="predicted"/>
<dbReference type="SUPFAM" id="SSF51322">
    <property type="entry name" value="Cyanovirin-N"/>
    <property type="match status" value="1"/>
</dbReference>
<dbReference type="InterPro" id="IPR036673">
    <property type="entry name" value="Cyanovirin-N_sf"/>
</dbReference>
<evidence type="ECO:0000259" key="2">
    <source>
        <dbReference type="SMART" id="SM01111"/>
    </source>
</evidence>
<accession>A0A395MWB9</accession>
<evidence type="ECO:0000313" key="3">
    <source>
        <dbReference type="EMBL" id="RFN52218.1"/>
    </source>
</evidence>
<keyword evidence="4" id="KW-1185">Reference proteome</keyword>
<feature type="domain" description="Cyanovirin-N" evidence="2">
    <location>
        <begin position="69"/>
        <end position="180"/>
    </location>
</feature>
<comment type="caution">
    <text evidence="3">The sequence shown here is derived from an EMBL/GenBank/DDBJ whole genome shotgun (WGS) entry which is preliminary data.</text>
</comment>
<dbReference type="Gene3D" id="2.30.60.10">
    <property type="entry name" value="Cyanovirin-N"/>
    <property type="match status" value="1"/>
</dbReference>
<keyword evidence="1" id="KW-0732">Signal</keyword>
<gene>
    <name evidence="3" type="ORF">FIE12Z_3486</name>
</gene>
<dbReference type="Pfam" id="PF08881">
    <property type="entry name" value="CVNH"/>
    <property type="match status" value="1"/>
</dbReference>
<dbReference type="SMART" id="SM01111">
    <property type="entry name" value="CVNH"/>
    <property type="match status" value="1"/>
</dbReference>
<organism evidence="3 4">
    <name type="scientific">Fusarium flagelliforme</name>
    <dbReference type="NCBI Taxonomy" id="2675880"/>
    <lineage>
        <taxon>Eukaryota</taxon>
        <taxon>Fungi</taxon>
        <taxon>Dikarya</taxon>
        <taxon>Ascomycota</taxon>
        <taxon>Pezizomycotina</taxon>
        <taxon>Sordariomycetes</taxon>
        <taxon>Hypocreomycetidae</taxon>
        <taxon>Hypocreales</taxon>
        <taxon>Nectriaceae</taxon>
        <taxon>Fusarium</taxon>
        <taxon>Fusarium incarnatum-equiseti species complex</taxon>
    </lineage>
</organism>
<evidence type="ECO:0000256" key="1">
    <source>
        <dbReference type="SAM" id="SignalP"/>
    </source>
</evidence>
<dbReference type="EMBL" id="PXXK01000075">
    <property type="protein sequence ID" value="RFN52218.1"/>
    <property type="molecule type" value="Genomic_DNA"/>
</dbReference>
<feature type="signal peptide" evidence="1">
    <location>
        <begin position="1"/>
        <end position="15"/>
    </location>
</feature>
<dbReference type="AlphaFoldDB" id="A0A395MWB9"/>